<reference evidence="2" key="2">
    <citation type="journal article" date="2017" name="Nat. Ecol. Evol.">
        <title>Lineage-specific genetic innovations streamline the genomes of Armillaria species to pathogenesis.</title>
        <authorList>
            <consortium name="DOE Joint Genome Institute"/>
            <person name="Sipos G."/>
            <person name="Prasanna A.N."/>
            <person name="Walter M.C."/>
            <person name="O'Connor E."/>
            <person name="Balint B."/>
            <person name="Krizsan K."/>
            <person name="Kiss B."/>
            <person name="Hess J."/>
            <person name="Varga T."/>
            <person name="Slot J."/>
            <person name="Riley R."/>
            <person name="Boka B."/>
            <person name="Rigling D."/>
            <person name="Barry K."/>
            <person name="Lee J."/>
            <person name="Mihaltcheva S."/>
            <person name="LaButti K."/>
            <person name="Lipzen A."/>
            <person name="Waldron R."/>
            <person name="Moloney N.M."/>
            <person name="Sperisen C."/>
            <person name="Kredics L."/>
            <person name="Vagvolgyi C."/>
            <person name="Patrignani A."/>
            <person name="Fitzpatrick D."/>
            <person name="Nagy I."/>
            <person name="Doyle S."/>
            <person name="Anderson J."/>
            <person name="Grigoriev I.V."/>
            <person name="Guldener U."/>
            <person name="Munsterkotter M."/>
            <person name="Nagy L.G."/>
        </authorList>
    </citation>
    <scope>NUCLEOTIDE SEQUENCE [LARGE SCALE GENOMIC DNA]</scope>
    <source>
        <strain evidence="2">Ar21-2</strain>
    </source>
</reference>
<organism evidence="2 3">
    <name type="scientific">Armillaria gallica</name>
    <name type="common">Bulbous honey fungus</name>
    <name type="synonym">Armillaria bulbosa</name>
    <dbReference type="NCBI Taxonomy" id="47427"/>
    <lineage>
        <taxon>Eukaryota</taxon>
        <taxon>Fungi</taxon>
        <taxon>Dikarya</taxon>
        <taxon>Basidiomycota</taxon>
        <taxon>Agaricomycotina</taxon>
        <taxon>Agaricomycetes</taxon>
        <taxon>Agaricomycetidae</taxon>
        <taxon>Agaricales</taxon>
        <taxon>Marasmiineae</taxon>
        <taxon>Physalacriaceae</taxon>
        <taxon>Armillaria</taxon>
    </lineage>
</organism>
<dbReference type="Proteomes" id="UP000217790">
    <property type="component" value="Unassembled WGS sequence"/>
</dbReference>
<protein>
    <submittedName>
        <fullName evidence="2">Uncharacterized protein</fullName>
    </submittedName>
</protein>
<dbReference type="EMBL" id="KZ293776">
    <property type="protein sequence ID" value="PBK79439.1"/>
    <property type="molecule type" value="Genomic_DNA"/>
</dbReference>
<dbReference type="AlphaFoldDB" id="A0A2H3CSN1"/>
<accession>A0A2H3CSN1</accession>
<gene>
    <name evidence="1" type="ORF">ARMGADRAFT_1040817</name>
    <name evidence="2" type="ORF">ARMGADRAFT_1100258</name>
</gene>
<evidence type="ECO:0000313" key="2">
    <source>
        <dbReference type="EMBL" id="PBK79747.1"/>
    </source>
</evidence>
<dbReference type="InParanoid" id="A0A2H3CSN1"/>
<dbReference type="EMBL" id="KZ293762">
    <property type="protein sequence ID" value="PBK79747.1"/>
    <property type="molecule type" value="Genomic_DNA"/>
</dbReference>
<reference evidence="3" key="1">
    <citation type="journal article" date="2017" name="Nat. Ecol. Evol.">
        <title>Genome expansion and lineage-specific genetic innovations in the forest pathogenic fungi Armillaria.</title>
        <authorList>
            <person name="Sipos G."/>
            <person name="Prasanna A.N."/>
            <person name="Walter M.C."/>
            <person name="O'Connor E."/>
            <person name="Balint B."/>
            <person name="Krizsan K."/>
            <person name="Kiss B."/>
            <person name="Hess J."/>
            <person name="Varga T."/>
            <person name="Slot J."/>
            <person name="Riley R."/>
            <person name="Boka B."/>
            <person name="Rigling D."/>
            <person name="Barry K."/>
            <person name="Lee J."/>
            <person name="Mihaltcheva S."/>
            <person name="LaButti K."/>
            <person name="Lipzen A."/>
            <person name="Waldron R."/>
            <person name="Moloney N.M."/>
            <person name="Sperisen C."/>
            <person name="Kredics L."/>
            <person name="Vagvoelgyi C."/>
            <person name="Patrignani A."/>
            <person name="Fitzpatrick D."/>
            <person name="Nagy I."/>
            <person name="Doyle S."/>
            <person name="Anderson J.B."/>
            <person name="Grigoriev I.V."/>
            <person name="Gueldener U."/>
            <person name="Muensterkoetter M."/>
            <person name="Nagy L.G."/>
        </authorList>
    </citation>
    <scope>NUCLEOTIDE SEQUENCE [LARGE SCALE GENOMIC DNA]</scope>
    <source>
        <strain evidence="3">Ar21-2</strain>
    </source>
</reference>
<keyword evidence="3" id="KW-1185">Reference proteome</keyword>
<proteinExistence type="predicted"/>
<evidence type="ECO:0000313" key="1">
    <source>
        <dbReference type="EMBL" id="PBK79439.1"/>
    </source>
</evidence>
<name>A0A2H3CSN1_ARMGA</name>
<evidence type="ECO:0000313" key="3">
    <source>
        <dbReference type="Proteomes" id="UP000217790"/>
    </source>
</evidence>
<sequence length="117" mass="12994">MSANVPYTGAMWRLQISTSRSGSKWVFRASFGNVPVGLSEQAVTCCTPTEAKEGDETLVVVYCIAEIEGSSIPRGDHWFSNFTGSELDVVNLDVILNPVKDWGRNLMEDYRMVSIWA</sequence>